<dbReference type="RefSeq" id="WP_069698566.1">
    <property type="nucleotide sequence ID" value="NZ_JAGGMA010000031.1"/>
</dbReference>
<dbReference type="InterPro" id="IPR003838">
    <property type="entry name" value="ABC3_permease_C"/>
</dbReference>
<name>A0A1E5KX92_9ENTE</name>
<organism evidence="8 9">
    <name type="scientific">Enterococcus rivorum</name>
    <dbReference type="NCBI Taxonomy" id="762845"/>
    <lineage>
        <taxon>Bacteria</taxon>
        <taxon>Bacillati</taxon>
        <taxon>Bacillota</taxon>
        <taxon>Bacilli</taxon>
        <taxon>Lactobacillales</taxon>
        <taxon>Enterococcaceae</taxon>
        <taxon>Enterococcus</taxon>
    </lineage>
</organism>
<dbReference type="PANTHER" id="PTHR46795">
    <property type="entry name" value="ABC TRANSPORTER PERMEASE-RELATED-RELATED"/>
    <property type="match status" value="1"/>
</dbReference>
<reference evidence="8 9" key="1">
    <citation type="submission" date="2016-09" db="EMBL/GenBank/DDBJ databases">
        <authorList>
            <person name="Capua I."/>
            <person name="De Benedictis P."/>
            <person name="Joannis T."/>
            <person name="Lombin L.H."/>
            <person name="Cattoli G."/>
        </authorList>
    </citation>
    <scope>NUCLEOTIDE SEQUENCE [LARGE SCALE GENOMIC DNA]</scope>
    <source>
        <strain evidence="8 9">LMG 25899</strain>
    </source>
</reference>
<feature type="transmembrane region" description="Helical" evidence="6">
    <location>
        <begin position="299"/>
        <end position="322"/>
    </location>
</feature>
<keyword evidence="4 6" id="KW-1133">Transmembrane helix</keyword>
<dbReference type="Pfam" id="PF02687">
    <property type="entry name" value="FtsX"/>
    <property type="match status" value="2"/>
</dbReference>
<comment type="subcellular location">
    <subcellularLocation>
        <location evidence="1 6">Cell membrane</location>
        <topology evidence="1 6">Multi-pass membrane protein</topology>
    </subcellularLocation>
</comment>
<dbReference type="InterPro" id="IPR027022">
    <property type="entry name" value="ABC_permease_BceB-typ"/>
</dbReference>
<proteinExistence type="inferred from homology"/>
<evidence type="ECO:0000256" key="5">
    <source>
        <dbReference type="ARBA" id="ARBA00023136"/>
    </source>
</evidence>
<keyword evidence="6" id="KW-0813">Transport</keyword>
<feature type="domain" description="ABC3 transporter permease C-terminal" evidence="7">
    <location>
        <begin position="59"/>
        <end position="179"/>
    </location>
</feature>
<feature type="transmembrane region" description="Helical" evidence="6">
    <location>
        <begin position="102"/>
        <end position="126"/>
    </location>
</feature>
<dbReference type="Proteomes" id="UP000095256">
    <property type="component" value="Unassembled WGS sequence"/>
</dbReference>
<comment type="caution">
    <text evidence="8">The sequence shown here is derived from an EMBL/GenBank/DDBJ whole genome shotgun (WGS) entry which is preliminary data.</text>
</comment>
<evidence type="ECO:0000256" key="2">
    <source>
        <dbReference type="ARBA" id="ARBA00022475"/>
    </source>
</evidence>
<evidence type="ECO:0000313" key="8">
    <source>
        <dbReference type="EMBL" id="OEH82490.1"/>
    </source>
</evidence>
<dbReference type="GO" id="GO:0005886">
    <property type="term" value="C:plasma membrane"/>
    <property type="evidence" value="ECO:0007669"/>
    <property type="project" value="UniProtKB-SubCell"/>
</dbReference>
<feature type="transmembrane region" description="Helical" evidence="6">
    <location>
        <begin position="17"/>
        <end position="39"/>
    </location>
</feature>
<dbReference type="EMBL" id="MIEK01000022">
    <property type="protein sequence ID" value="OEH82490.1"/>
    <property type="molecule type" value="Genomic_DNA"/>
</dbReference>
<evidence type="ECO:0000313" key="9">
    <source>
        <dbReference type="Proteomes" id="UP000095256"/>
    </source>
</evidence>
<evidence type="ECO:0000256" key="6">
    <source>
        <dbReference type="PIRNR" id="PIRNR018968"/>
    </source>
</evidence>
<keyword evidence="9" id="KW-1185">Reference proteome</keyword>
<feature type="transmembrane region" description="Helical" evidence="6">
    <location>
        <begin position="572"/>
        <end position="594"/>
    </location>
</feature>
<keyword evidence="2 6" id="KW-1003">Cell membrane</keyword>
<feature type="transmembrane region" description="Helical" evidence="6">
    <location>
        <begin position="239"/>
        <end position="258"/>
    </location>
</feature>
<dbReference type="OrthoDB" id="1705903at2"/>
<feature type="transmembrane region" description="Helical" evidence="6">
    <location>
        <begin position="630"/>
        <end position="654"/>
    </location>
</feature>
<dbReference type="STRING" id="762845.BCR26_13460"/>
<dbReference type="GO" id="GO:0055085">
    <property type="term" value="P:transmembrane transport"/>
    <property type="evidence" value="ECO:0007669"/>
    <property type="project" value="UniProtKB-UniRule"/>
</dbReference>
<dbReference type="PIRSF" id="PIRSF018968">
    <property type="entry name" value="ABC_permease_BceB"/>
    <property type="match status" value="1"/>
</dbReference>
<comment type="similarity">
    <text evidence="6">Belongs to the ABC-4 integral membrane protein family.</text>
</comment>
<feature type="transmembrane region" description="Helical" evidence="6">
    <location>
        <begin position="146"/>
        <end position="176"/>
    </location>
</feature>
<gene>
    <name evidence="8" type="ORF">BCR26_13460</name>
</gene>
<feature type="transmembrane region" description="Helical" evidence="6">
    <location>
        <begin position="59"/>
        <end position="81"/>
    </location>
</feature>
<protein>
    <recommendedName>
        <fullName evidence="7">ABC3 transporter permease C-terminal domain-containing protein</fullName>
    </recommendedName>
</protein>
<evidence type="ECO:0000256" key="4">
    <source>
        <dbReference type="ARBA" id="ARBA00022989"/>
    </source>
</evidence>
<feature type="transmembrane region" description="Helical" evidence="6">
    <location>
        <begin position="197"/>
        <end position="219"/>
    </location>
</feature>
<evidence type="ECO:0000256" key="1">
    <source>
        <dbReference type="ARBA" id="ARBA00004651"/>
    </source>
</evidence>
<feature type="domain" description="ABC3 transporter permease C-terminal" evidence="7">
    <location>
        <begin position="578"/>
        <end position="690"/>
    </location>
</feature>
<sequence length="693" mass="79952">MISSLFWKNFKAQFHGYLVYFFSMTFAVVVYYCFSAITYNQPLVSRAEQDVSISGAMNFGGVLIVIIILGFMMATNHFFLLRRGKEIGLYHLLGMRKSQISLLFFMETSVLGVLSLVTGISLGIILSKLFSMILAKAMFLQIDSPFYVSFPSMFQTAMVFGFTLLVVSINSFWSIYRYRLDDQLREKSKQKVETNKLTKTSVLFGILGIFLIAFGYFLAYNIVSFTTLLMKSVLGFPSLLYAPFFIMLICMLGTYFFYRNTMSLVVYLLGKNKNSYYRDLRMVALGNVSFQIRHSRKTLTVITLFIAIALGMISGAASLYTLGMHSVNLTNPTDFIVSEEIYKQAQLEIEKEPETVIEKTIKLNYKLTGSQFVMKIGQEQRREELRPINVLSLSNYQKYKKINPYLKELKLKNDQETVLIDSLQNIMRGFIRYESPIILQGGTELKIASTRADFLGQSLLRYDFPTIIVSDKKFAQITEGLTYNLWAFDVHTTDEEALANHLSDTIKPEWIAPIYYDYTLKNNQIEGYVSSVSQKNENENMASYPNAESEHWRLNYTSRFPELRYKRREMGLFIYIAMFLGILSLLITGSVLMLRQFSDFSRERSNYELLKRIGIPKKEISKLIYQQNSIIFFPPMFIGILHAIFAIYVFSNFVESSGYWLAYVSCGILLLIYLSFYLLTAAIYSRMIFSKRD</sequence>
<keyword evidence="3 6" id="KW-0812">Transmembrane</keyword>
<evidence type="ECO:0000259" key="7">
    <source>
        <dbReference type="Pfam" id="PF02687"/>
    </source>
</evidence>
<dbReference type="InterPro" id="IPR052536">
    <property type="entry name" value="ABC-4_Integral_Memb_Prot"/>
</dbReference>
<feature type="transmembrane region" description="Helical" evidence="6">
    <location>
        <begin position="660"/>
        <end position="684"/>
    </location>
</feature>
<keyword evidence="5 6" id="KW-0472">Membrane</keyword>
<dbReference type="PANTHER" id="PTHR46795:SF3">
    <property type="entry name" value="ABC TRANSPORTER PERMEASE"/>
    <property type="match status" value="1"/>
</dbReference>
<evidence type="ECO:0000256" key="3">
    <source>
        <dbReference type="ARBA" id="ARBA00022692"/>
    </source>
</evidence>
<dbReference type="AlphaFoldDB" id="A0A1E5KX92"/>
<accession>A0A1E5KX92</accession>